<dbReference type="EMBL" id="CAJNNV010007534">
    <property type="protein sequence ID" value="CAE8595050.1"/>
    <property type="molecule type" value="Genomic_DNA"/>
</dbReference>
<evidence type="ECO:0000313" key="3">
    <source>
        <dbReference type="Proteomes" id="UP000654075"/>
    </source>
</evidence>
<name>A0A813EAS7_POLGL</name>
<evidence type="ECO:0000313" key="2">
    <source>
        <dbReference type="EMBL" id="CAE8595050.1"/>
    </source>
</evidence>
<feature type="region of interest" description="Disordered" evidence="1">
    <location>
        <begin position="1"/>
        <end position="26"/>
    </location>
</feature>
<protein>
    <submittedName>
        <fullName evidence="2">Uncharacterized protein</fullName>
    </submittedName>
</protein>
<feature type="compositionally biased region" description="Low complexity" evidence="1">
    <location>
        <begin position="192"/>
        <end position="204"/>
    </location>
</feature>
<dbReference type="Proteomes" id="UP000654075">
    <property type="component" value="Unassembled WGS sequence"/>
</dbReference>
<accession>A0A813EAS7</accession>
<organism evidence="2 3">
    <name type="scientific">Polarella glacialis</name>
    <name type="common">Dinoflagellate</name>
    <dbReference type="NCBI Taxonomy" id="89957"/>
    <lineage>
        <taxon>Eukaryota</taxon>
        <taxon>Sar</taxon>
        <taxon>Alveolata</taxon>
        <taxon>Dinophyceae</taxon>
        <taxon>Suessiales</taxon>
        <taxon>Suessiaceae</taxon>
        <taxon>Polarella</taxon>
    </lineage>
</organism>
<reference evidence="2" key="1">
    <citation type="submission" date="2021-02" db="EMBL/GenBank/DDBJ databases">
        <authorList>
            <person name="Dougan E. K."/>
            <person name="Rhodes N."/>
            <person name="Thang M."/>
            <person name="Chan C."/>
        </authorList>
    </citation>
    <scope>NUCLEOTIDE SEQUENCE</scope>
</reference>
<sequence>MARRVPRSFRAPVAEASEATSSRSQASEAVPSIPISSCVNYSNCITVTEQDLRRYGHDLARLRECQVLPWAQRPHPAEVLPFREAFELACRQPAEVRDEWLCVPNPERTRAFTENDLILNQVIPQSPKKLEREPEEDEDDLCVVQASPGPTLLAARSPLGAKGCAGRKPSKETPPSGGKKASMYHRMGSNVSSSSASTACSSRCSSRESRSRQLATQVGFALPPVSRTRSLLEASAVLPSGGQRPA</sequence>
<proteinExistence type="predicted"/>
<dbReference type="OrthoDB" id="10392910at2759"/>
<gene>
    <name evidence="2" type="ORF">PGLA1383_LOCUS13570</name>
</gene>
<evidence type="ECO:0000256" key="1">
    <source>
        <dbReference type="SAM" id="MobiDB-lite"/>
    </source>
</evidence>
<keyword evidence="3" id="KW-1185">Reference proteome</keyword>
<comment type="caution">
    <text evidence="2">The sequence shown here is derived from an EMBL/GenBank/DDBJ whole genome shotgun (WGS) entry which is preliminary data.</text>
</comment>
<feature type="region of interest" description="Disordered" evidence="1">
    <location>
        <begin position="154"/>
        <end position="226"/>
    </location>
</feature>
<dbReference type="AlphaFoldDB" id="A0A813EAS7"/>